<feature type="domain" description="F-box" evidence="4">
    <location>
        <begin position="188"/>
        <end position="228"/>
    </location>
</feature>
<dbReference type="Gene3D" id="1.25.40.10">
    <property type="entry name" value="Tetratricopeptide repeat domain"/>
    <property type="match status" value="1"/>
</dbReference>
<dbReference type="SUPFAM" id="SSF52047">
    <property type="entry name" value="RNI-like"/>
    <property type="match status" value="1"/>
</dbReference>
<organism evidence="5 6">
    <name type="scientific">Lodderomyces beijingensis</name>
    <dbReference type="NCBI Taxonomy" id="1775926"/>
    <lineage>
        <taxon>Eukaryota</taxon>
        <taxon>Fungi</taxon>
        <taxon>Dikarya</taxon>
        <taxon>Ascomycota</taxon>
        <taxon>Saccharomycotina</taxon>
        <taxon>Pichiomycetes</taxon>
        <taxon>Debaryomycetaceae</taxon>
        <taxon>Candida/Lodderomyces clade</taxon>
        <taxon>Lodderomyces</taxon>
    </lineage>
</organism>
<name>A0ABP0ZIB2_9ASCO</name>
<dbReference type="Proteomes" id="UP001497383">
    <property type="component" value="Chromosome 3"/>
</dbReference>
<dbReference type="InterPro" id="IPR011990">
    <property type="entry name" value="TPR-like_helical_dom_sf"/>
</dbReference>
<evidence type="ECO:0000256" key="2">
    <source>
        <dbReference type="ARBA" id="ARBA00022803"/>
    </source>
</evidence>
<dbReference type="InterPro" id="IPR001810">
    <property type="entry name" value="F-box_dom"/>
</dbReference>
<dbReference type="SMART" id="SM00256">
    <property type="entry name" value="FBOX"/>
    <property type="match status" value="1"/>
</dbReference>
<dbReference type="PANTHER" id="PTHR22904:SF523">
    <property type="entry name" value="STRESS-INDUCED-PHOSPHOPROTEIN 1"/>
    <property type="match status" value="1"/>
</dbReference>
<accession>A0ABP0ZIB2</accession>
<reference evidence="5 6" key="1">
    <citation type="submission" date="2024-03" db="EMBL/GenBank/DDBJ databases">
        <authorList>
            <person name="Brejova B."/>
        </authorList>
    </citation>
    <scope>NUCLEOTIDE SEQUENCE [LARGE SCALE GENOMIC DNA]</scope>
    <source>
        <strain evidence="5 6">CBS 14171</strain>
    </source>
</reference>
<dbReference type="PROSITE" id="PS51450">
    <property type="entry name" value="LRR"/>
    <property type="match status" value="1"/>
</dbReference>
<dbReference type="RefSeq" id="XP_066829066.1">
    <property type="nucleotide sequence ID" value="XM_066972093.1"/>
</dbReference>
<dbReference type="SUPFAM" id="SSF48452">
    <property type="entry name" value="TPR-like"/>
    <property type="match status" value="1"/>
</dbReference>
<sequence>MTDEGEQHRAAVLHFKSNEYVKALSIFNQLIYKQRQTGLKNGKGKLSLSTLLDQRAATHEKMGQSNLALKDARKIMEIEPANCKGYLRTGKLLCLMNRKFDAYKVYQEGIYVISKLSNEGRADKDEKLFLSLKQQYRVLNAELKADRGNSQPVTKRKTGGAVATTTMTTTHQPAKRQRVRNLDPCRCLPLEIMELIFHNLSDRERSLCLLVSKKWHQTLTAFASFFKFDCKRAVTVEEFANGVKFFKRLSTCSARWRIKQLKVNQVARQKISHILHSLICEPSFPVESLDISDALLNLQMLYAVLAKNSWRLNNFHRLRSLKLGINCSMKYPHILLQLFPKLDELEICIILPEHSKMSLLPINDRKFKLLKENRRLTHHLKKLTLVNHTKLLKSEGVAITASTYSPFPVLIDQHLPELVELKLVSFQFGNHHLPEFGTFLASLDQLKSLYLENNDGLNLLTLLQMFLNYNPKFRLLHFTFRENCIYSAMSLQQISASYLTQLTELNTLDLFGNCLTKMGLLKLLKICGKSLTSLNIGNSSYITFELHNPSQLHMSQVSLLCPDLEALYLHEMNIDSSAMLQITKHSFNGDTKLKWKQLDLSFNQFDGVDLMKFLEELKKHVVAPLEDLYLHGSTIQEDMLAYVRRRKFALNCSNDPQRARWRVYGVNSWIL</sequence>
<feature type="region of interest" description="Disordered" evidence="3">
    <location>
        <begin position="149"/>
        <end position="171"/>
    </location>
</feature>
<dbReference type="InterPro" id="IPR036047">
    <property type="entry name" value="F-box-like_dom_sf"/>
</dbReference>
<dbReference type="Pfam" id="PF00646">
    <property type="entry name" value="F-box"/>
    <property type="match status" value="1"/>
</dbReference>
<protein>
    <recommendedName>
        <fullName evidence="4">F-box domain-containing protein</fullName>
    </recommendedName>
</protein>
<dbReference type="InterPro" id="IPR032675">
    <property type="entry name" value="LRR_dom_sf"/>
</dbReference>
<dbReference type="GeneID" id="92207324"/>
<feature type="compositionally biased region" description="Low complexity" evidence="3">
    <location>
        <begin position="159"/>
        <end position="170"/>
    </location>
</feature>
<evidence type="ECO:0000259" key="4">
    <source>
        <dbReference type="SMART" id="SM00256"/>
    </source>
</evidence>
<proteinExistence type="predicted"/>
<gene>
    <name evidence="5" type="ORF">LODBEIA_P21280</name>
</gene>
<evidence type="ECO:0000256" key="1">
    <source>
        <dbReference type="ARBA" id="ARBA00022737"/>
    </source>
</evidence>
<dbReference type="InterPro" id="IPR001611">
    <property type="entry name" value="Leu-rich_rpt"/>
</dbReference>
<evidence type="ECO:0000256" key="3">
    <source>
        <dbReference type="SAM" id="MobiDB-lite"/>
    </source>
</evidence>
<keyword evidence="1" id="KW-0677">Repeat</keyword>
<evidence type="ECO:0000313" key="6">
    <source>
        <dbReference type="Proteomes" id="UP001497383"/>
    </source>
</evidence>
<dbReference type="EMBL" id="OZ022407">
    <property type="protein sequence ID" value="CAK9437750.1"/>
    <property type="molecule type" value="Genomic_DNA"/>
</dbReference>
<dbReference type="SUPFAM" id="SSF81383">
    <property type="entry name" value="F-box domain"/>
    <property type="match status" value="1"/>
</dbReference>
<dbReference type="PANTHER" id="PTHR22904">
    <property type="entry name" value="TPR REPEAT CONTAINING PROTEIN"/>
    <property type="match status" value="1"/>
</dbReference>
<dbReference type="Gene3D" id="3.80.10.10">
    <property type="entry name" value="Ribonuclease Inhibitor"/>
    <property type="match status" value="1"/>
</dbReference>
<evidence type="ECO:0000313" key="5">
    <source>
        <dbReference type="EMBL" id="CAK9437750.1"/>
    </source>
</evidence>
<keyword evidence="2" id="KW-0802">TPR repeat</keyword>
<keyword evidence="6" id="KW-1185">Reference proteome</keyword>